<protein>
    <submittedName>
        <fullName evidence="6">DNA-binding transcriptional MerR regulator</fullName>
    </submittedName>
</protein>
<evidence type="ECO:0000259" key="5">
    <source>
        <dbReference type="PROSITE" id="PS50937"/>
    </source>
</evidence>
<dbReference type="AlphaFoldDB" id="A0A495D2S0"/>
<proteinExistence type="predicted"/>
<dbReference type="GO" id="GO:0003677">
    <property type="term" value="F:DNA binding"/>
    <property type="evidence" value="ECO:0007669"/>
    <property type="project" value="UniProtKB-KW"/>
</dbReference>
<dbReference type="PANTHER" id="PTHR30204">
    <property type="entry name" value="REDOX-CYCLING DRUG-SENSING TRANSCRIPTIONAL ACTIVATOR SOXR"/>
    <property type="match status" value="1"/>
</dbReference>
<evidence type="ECO:0000256" key="2">
    <source>
        <dbReference type="ARBA" id="ARBA00023015"/>
    </source>
</evidence>
<keyword evidence="2" id="KW-0805">Transcription regulation</keyword>
<dbReference type="Pfam" id="PF13411">
    <property type="entry name" value="MerR_1"/>
    <property type="match status" value="1"/>
</dbReference>
<keyword evidence="3 6" id="KW-0238">DNA-binding</keyword>
<dbReference type="InterPro" id="IPR000551">
    <property type="entry name" value="MerR-type_HTH_dom"/>
</dbReference>
<accession>A0A495D2S0</accession>
<dbReference type="InterPro" id="IPR009061">
    <property type="entry name" value="DNA-bd_dom_put_sf"/>
</dbReference>
<dbReference type="Proteomes" id="UP000273675">
    <property type="component" value="Unassembled WGS sequence"/>
</dbReference>
<dbReference type="PROSITE" id="PS00552">
    <property type="entry name" value="HTH_MERR_1"/>
    <property type="match status" value="1"/>
</dbReference>
<name>A0A495D2S0_9PROT</name>
<dbReference type="GO" id="GO:0003700">
    <property type="term" value="F:DNA-binding transcription factor activity"/>
    <property type="evidence" value="ECO:0007669"/>
    <property type="project" value="InterPro"/>
</dbReference>
<gene>
    <name evidence="6" type="ORF">C7435_2327</name>
</gene>
<reference evidence="6 7" key="1">
    <citation type="submission" date="2018-10" db="EMBL/GenBank/DDBJ databases">
        <title>Genomic Encyclopedia of Type Strains, Phase IV (KMG-IV): sequencing the most valuable type-strain genomes for metagenomic binning, comparative biology and taxonomic classification.</title>
        <authorList>
            <person name="Goeker M."/>
        </authorList>
    </citation>
    <scope>NUCLEOTIDE SEQUENCE [LARGE SCALE GENOMIC DNA]</scope>
    <source>
        <strain evidence="6 7">DSM 4734</strain>
    </source>
</reference>
<keyword evidence="4" id="KW-0804">Transcription</keyword>
<sequence>MSDFSIGTLSRKTGVKIPTIRYYESIGMLDEPGRSPGGQRRYDGAHLEQLRFIRHGRDLGFGLDDLRALQDLSRQPERSCEAADRIARQQLADVERRLAGLAAVKQALEGMIAQCSHGVMDDCRVIQTLSDHGLCDVEHSPDGQTPRKAG</sequence>
<evidence type="ECO:0000313" key="6">
    <source>
        <dbReference type="EMBL" id="RKQ96075.1"/>
    </source>
</evidence>
<evidence type="ECO:0000256" key="1">
    <source>
        <dbReference type="ARBA" id="ARBA00022491"/>
    </source>
</evidence>
<dbReference type="PROSITE" id="PS50937">
    <property type="entry name" value="HTH_MERR_2"/>
    <property type="match status" value="1"/>
</dbReference>
<evidence type="ECO:0000313" key="7">
    <source>
        <dbReference type="Proteomes" id="UP000273675"/>
    </source>
</evidence>
<dbReference type="OrthoDB" id="9802944at2"/>
<dbReference type="PRINTS" id="PR00040">
    <property type="entry name" value="HTHMERR"/>
</dbReference>
<comment type="caution">
    <text evidence="6">The sequence shown here is derived from an EMBL/GenBank/DDBJ whole genome shotgun (WGS) entry which is preliminary data.</text>
</comment>
<keyword evidence="1" id="KW-0678">Repressor</keyword>
<evidence type="ECO:0000256" key="4">
    <source>
        <dbReference type="ARBA" id="ARBA00023163"/>
    </source>
</evidence>
<dbReference type="SUPFAM" id="SSF46955">
    <property type="entry name" value="Putative DNA-binding domain"/>
    <property type="match status" value="1"/>
</dbReference>
<dbReference type="InterPro" id="IPR047057">
    <property type="entry name" value="MerR_fam"/>
</dbReference>
<dbReference type="SMART" id="SM00422">
    <property type="entry name" value="HTH_MERR"/>
    <property type="match status" value="1"/>
</dbReference>
<dbReference type="CDD" id="cd04785">
    <property type="entry name" value="HTH_CadR-PbrR-like"/>
    <property type="match status" value="1"/>
</dbReference>
<dbReference type="EMBL" id="RBIM01000005">
    <property type="protein sequence ID" value="RKQ96075.1"/>
    <property type="molecule type" value="Genomic_DNA"/>
</dbReference>
<evidence type="ECO:0000256" key="3">
    <source>
        <dbReference type="ARBA" id="ARBA00023125"/>
    </source>
</evidence>
<organism evidence="6 7">
    <name type="scientific">Maricaulis maris</name>
    <dbReference type="NCBI Taxonomy" id="74318"/>
    <lineage>
        <taxon>Bacteria</taxon>
        <taxon>Pseudomonadati</taxon>
        <taxon>Pseudomonadota</taxon>
        <taxon>Alphaproteobacteria</taxon>
        <taxon>Maricaulales</taxon>
        <taxon>Maricaulaceae</taxon>
        <taxon>Maricaulis</taxon>
    </lineage>
</organism>
<feature type="domain" description="HTH merR-type" evidence="5">
    <location>
        <begin position="1"/>
        <end position="72"/>
    </location>
</feature>
<dbReference type="Gene3D" id="1.10.1660.10">
    <property type="match status" value="1"/>
</dbReference>
<dbReference type="RefSeq" id="WP_121211638.1">
    <property type="nucleotide sequence ID" value="NZ_RBIM01000005.1"/>
</dbReference>
<dbReference type="PANTHER" id="PTHR30204:SF69">
    <property type="entry name" value="MERR-FAMILY TRANSCRIPTIONAL REGULATOR"/>
    <property type="match status" value="1"/>
</dbReference>